<dbReference type="AlphaFoldDB" id="A0A832SGM2"/>
<evidence type="ECO:0000313" key="1">
    <source>
        <dbReference type="EMBL" id="HIH93025.1"/>
    </source>
</evidence>
<reference evidence="1" key="1">
    <citation type="journal article" date="2020" name="bioRxiv">
        <title>A rank-normalized archaeal taxonomy based on genome phylogeny resolves widespread incomplete and uneven classifications.</title>
        <authorList>
            <person name="Rinke C."/>
            <person name="Chuvochina M."/>
            <person name="Mussig A.J."/>
            <person name="Chaumeil P.-A."/>
            <person name="Waite D.W."/>
            <person name="Whitman W.B."/>
            <person name="Parks D.H."/>
            <person name="Hugenholtz P."/>
        </authorList>
    </citation>
    <scope>NUCLEOTIDE SEQUENCE</scope>
    <source>
        <strain evidence="1">UBA8876</strain>
    </source>
</reference>
<organism evidence="1 2">
    <name type="scientific">Methanosarcina acetivorans</name>
    <dbReference type="NCBI Taxonomy" id="2214"/>
    <lineage>
        <taxon>Archaea</taxon>
        <taxon>Methanobacteriati</taxon>
        <taxon>Methanobacteriota</taxon>
        <taxon>Stenosarchaea group</taxon>
        <taxon>Methanomicrobia</taxon>
        <taxon>Methanosarcinales</taxon>
        <taxon>Methanosarcinaceae</taxon>
        <taxon>Methanosarcina</taxon>
    </lineage>
</organism>
<evidence type="ECO:0000313" key="2">
    <source>
        <dbReference type="Proteomes" id="UP000600774"/>
    </source>
</evidence>
<accession>A0A832SGM2</accession>
<name>A0A832SGM2_9EURY</name>
<dbReference type="RefSeq" id="WP_048065184.1">
    <property type="nucleotide sequence ID" value="NZ_DUJU01000035.1"/>
</dbReference>
<protein>
    <submittedName>
        <fullName evidence="1">Uncharacterized protein</fullName>
    </submittedName>
</protein>
<dbReference type="GeneID" id="43446026"/>
<comment type="caution">
    <text evidence="1">The sequence shown here is derived from an EMBL/GenBank/DDBJ whole genome shotgun (WGS) entry which is preliminary data.</text>
</comment>
<gene>
    <name evidence="1" type="ORF">HA338_02955</name>
</gene>
<dbReference type="Proteomes" id="UP000600774">
    <property type="component" value="Unassembled WGS sequence"/>
</dbReference>
<proteinExistence type="predicted"/>
<dbReference type="EMBL" id="DUJU01000035">
    <property type="protein sequence ID" value="HIH93025.1"/>
    <property type="molecule type" value="Genomic_DNA"/>
</dbReference>
<sequence length="110" mass="12223">MNKFVSGLMPTKGRIQAPFYFKVLPEDVRKAESDTCKSDARELVLSKAAPVTVIPAEGDSSGQRKRKSSPAVQLLSGRKEFFQVRAHKLWGSFPSFQASCQENQGHRLQA</sequence>